<reference evidence="3" key="1">
    <citation type="submission" date="2021-01" db="EMBL/GenBank/DDBJ databases">
        <authorList>
            <person name="Corre E."/>
            <person name="Pelletier E."/>
            <person name="Niang G."/>
            <person name="Scheremetjew M."/>
            <person name="Finn R."/>
            <person name="Kale V."/>
            <person name="Holt S."/>
            <person name="Cochrane G."/>
            <person name="Meng A."/>
            <person name="Brown T."/>
            <person name="Cohen L."/>
        </authorList>
    </citation>
    <scope>NUCLEOTIDE SEQUENCE</scope>
    <source>
        <strain evidence="3">Pbaha01</strain>
    </source>
</reference>
<feature type="domain" description="S1 motif" evidence="1">
    <location>
        <begin position="365"/>
        <end position="440"/>
    </location>
</feature>
<dbReference type="InterPro" id="IPR050437">
    <property type="entry name" value="Ribos_protein_bS1-like"/>
</dbReference>
<accession>A0A7S0AAQ5</accession>
<feature type="domain" description="S1 motif" evidence="1">
    <location>
        <begin position="272"/>
        <end position="340"/>
    </location>
</feature>
<dbReference type="PANTHER" id="PTHR10724">
    <property type="entry name" value="30S RIBOSOMAL PROTEIN S1"/>
    <property type="match status" value="1"/>
</dbReference>
<dbReference type="SUPFAM" id="SSF50249">
    <property type="entry name" value="Nucleic acid-binding proteins"/>
    <property type="match status" value="3"/>
</dbReference>
<dbReference type="InterPro" id="IPR002999">
    <property type="entry name" value="Tudor"/>
</dbReference>
<gene>
    <name evidence="3" type="ORF">PBAH0796_LOCUS12230</name>
</gene>
<dbReference type="GO" id="GO:0006412">
    <property type="term" value="P:translation"/>
    <property type="evidence" value="ECO:0007669"/>
    <property type="project" value="TreeGrafter"/>
</dbReference>
<dbReference type="Gene3D" id="2.40.50.140">
    <property type="entry name" value="Nucleic acid-binding proteins"/>
    <property type="match status" value="3"/>
</dbReference>
<organism evidence="3">
    <name type="scientific">Pyrodinium bahamense</name>
    <dbReference type="NCBI Taxonomy" id="73915"/>
    <lineage>
        <taxon>Eukaryota</taxon>
        <taxon>Sar</taxon>
        <taxon>Alveolata</taxon>
        <taxon>Dinophyceae</taxon>
        <taxon>Gonyaulacales</taxon>
        <taxon>Pyrocystaceae</taxon>
        <taxon>Pyrodinium</taxon>
    </lineage>
</organism>
<dbReference type="GO" id="GO:0003735">
    <property type="term" value="F:structural constituent of ribosome"/>
    <property type="evidence" value="ECO:0007669"/>
    <property type="project" value="TreeGrafter"/>
</dbReference>
<dbReference type="Gene3D" id="2.30.30.140">
    <property type="match status" value="3"/>
</dbReference>
<proteinExistence type="predicted"/>
<evidence type="ECO:0008006" key="4">
    <source>
        <dbReference type="Google" id="ProtNLM"/>
    </source>
</evidence>
<feature type="domain" description="SGF29 C-terminal" evidence="2">
    <location>
        <begin position="84"/>
        <end position="211"/>
    </location>
</feature>
<dbReference type="InterPro" id="IPR003029">
    <property type="entry name" value="S1_domain"/>
</dbReference>
<dbReference type="SMART" id="SM00333">
    <property type="entry name" value="TUDOR"/>
    <property type="match status" value="3"/>
</dbReference>
<dbReference type="SMART" id="SM00743">
    <property type="entry name" value="Agenet"/>
    <property type="match status" value="2"/>
</dbReference>
<dbReference type="InterPro" id="IPR012340">
    <property type="entry name" value="NA-bd_OB-fold"/>
</dbReference>
<protein>
    <recommendedName>
        <fullName evidence="4">30S ribosomal protein S1</fullName>
    </recommendedName>
</protein>
<sequence length="543" mass="58145">MALPTVVATPLWPRCRSGGLPSRARLILVLVLAVAAGRFHLPSSPGFAAAPAGRARPAAVTLPSTTLAVTRGSRLPRASRGGEATDTIEVGDKVQAVSPDDEQRYPGTIDKINADGTYSVRWDDPDGGPEINDIAPDKVKKIIIFKDYSAGDDVQAVSPDDGQWYPGTVMKANTDGSFVVKWDDPEGGTETNDVKPQEMKKVTVFKDYKVDDAVLAIFPDDGEWYAGAVTKANDDGTFQVKWEDPDGGEPESTVRAKDLKYPPIPFDELEVGQKYKGVVRTITGFGAFVDIGAEGEGLVHISRITTERVDDPHDYLEEGQEVDVWVSGLKDDGKFGLTMVEGIVEGTRGARPRTDLTPFSELSPDEWQSGTVSGVRHFGAFVTVALPDGGPAADGLVHISQLKDDGFVENVEDEVEVGQEVQVRILSVDLERGKMSLSMRAGGSGGGMTRRGPADLSAFEGVSSDQWLKAKVAKVASFGAFVTVTSEDGAASADGLVHITQIRDGFVESVENELEIGQEVSVRVLSVDTVEGKMSLSMKTPDY</sequence>
<dbReference type="SMART" id="SM00316">
    <property type="entry name" value="S1"/>
    <property type="match status" value="3"/>
</dbReference>
<dbReference type="PANTHER" id="PTHR10724:SF10">
    <property type="entry name" value="S1 RNA-BINDING DOMAIN-CONTAINING PROTEIN 1"/>
    <property type="match status" value="1"/>
</dbReference>
<name>A0A7S0AAQ5_9DINO</name>
<dbReference type="AlphaFoldDB" id="A0A7S0AAQ5"/>
<dbReference type="InterPro" id="IPR010750">
    <property type="entry name" value="SGF29_tudor-like_dom"/>
</dbReference>
<dbReference type="InterPro" id="IPR014002">
    <property type="entry name" value="Agenet_dom_plant"/>
</dbReference>
<evidence type="ECO:0000313" key="3">
    <source>
        <dbReference type="EMBL" id="CAD8356863.1"/>
    </source>
</evidence>
<evidence type="ECO:0000259" key="2">
    <source>
        <dbReference type="PROSITE" id="PS51518"/>
    </source>
</evidence>
<evidence type="ECO:0000259" key="1">
    <source>
        <dbReference type="PROSITE" id="PS50126"/>
    </source>
</evidence>
<feature type="domain" description="S1 motif" evidence="1">
    <location>
        <begin position="465"/>
        <end position="539"/>
    </location>
</feature>
<dbReference type="SUPFAM" id="SSF63748">
    <property type="entry name" value="Tudor/PWWP/MBT"/>
    <property type="match status" value="1"/>
</dbReference>
<dbReference type="PROSITE" id="PS50126">
    <property type="entry name" value="S1"/>
    <property type="match status" value="3"/>
</dbReference>
<dbReference type="GO" id="GO:0003729">
    <property type="term" value="F:mRNA binding"/>
    <property type="evidence" value="ECO:0007669"/>
    <property type="project" value="TreeGrafter"/>
</dbReference>
<dbReference type="CDD" id="cd04508">
    <property type="entry name" value="Tudor_SF"/>
    <property type="match status" value="3"/>
</dbReference>
<dbReference type="PROSITE" id="PS51518">
    <property type="entry name" value="SGF29_C"/>
    <property type="match status" value="1"/>
</dbReference>
<dbReference type="EMBL" id="HBEG01020197">
    <property type="protein sequence ID" value="CAD8356863.1"/>
    <property type="molecule type" value="Transcribed_RNA"/>
</dbReference>
<dbReference type="Pfam" id="PF00575">
    <property type="entry name" value="S1"/>
    <property type="match status" value="3"/>
</dbReference>